<accession>M1V663</accession>
<dbReference type="GeneID" id="16995999"/>
<evidence type="ECO:0000313" key="3">
    <source>
        <dbReference type="EMBL" id="BAM81870.1"/>
    </source>
</evidence>
<organism evidence="3 4">
    <name type="scientific">Cyanidioschyzon merolae (strain NIES-3377 / 10D)</name>
    <name type="common">Unicellular red alga</name>
    <dbReference type="NCBI Taxonomy" id="280699"/>
    <lineage>
        <taxon>Eukaryota</taxon>
        <taxon>Rhodophyta</taxon>
        <taxon>Bangiophyceae</taxon>
        <taxon>Cyanidiales</taxon>
        <taxon>Cyanidiaceae</taxon>
        <taxon>Cyanidioschyzon</taxon>
    </lineage>
</organism>
<name>M1V663_CYAM1</name>
<gene>
    <name evidence="3" type="ORF">CYME_CMP263C</name>
</gene>
<evidence type="ECO:0000313" key="4">
    <source>
        <dbReference type="Proteomes" id="UP000007014"/>
    </source>
</evidence>
<dbReference type="Gramene" id="CMP263CT">
    <property type="protein sequence ID" value="CMP263CT"/>
    <property type="gene ID" value="CMP263C"/>
</dbReference>
<dbReference type="KEGG" id="cme:CYME_CMP263C"/>
<protein>
    <submittedName>
        <fullName evidence="3">Uncharacterized protein</fullName>
    </submittedName>
</protein>
<dbReference type="RefSeq" id="XP_005537906.1">
    <property type="nucleotide sequence ID" value="XM_005537849.1"/>
</dbReference>
<sequence length="217" mass="23705">MPLMYTVSDSGDCETAIAARLEQRYDEFLQSAGQVLVLTQAGRGVETSPDALARSLAALEQSAEHFARAAQALATDEDNLRCLALPTLEAQVKQLREQYAEEKKALSVAESQLASERELRALCVEIERLPNCSELELEICERRAELESISSQRLEQQEQLAELRATLNALQQSVATMGTVLGIMNEQKHEASAETPNAAFEAPNVGAGSVSSREAYH</sequence>
<feature type="region of interest" description="Disordered" evidence="2">
    <location>
        <begin position="192"/>
        <end position="217"/>
    </location>
</feature>
<keyword evidence="1" id="KW-0175">Coiled coil</keyword>
<dbReference type="Proteomes" id="UP000007014">
    <property type="component" value="Chromosome 16"/>
</dbReference>
<reference evidence="3 4" key="2">
    <citation type="journal article" date="2007" name="BMC Biol.">
        <title>A 100%-complete sequence reveals unusually simple genomic features in the hot-spring red alga Cyanidioschyzon merolae.</title>
        <authorList>
            <person name="Nozaki H."/>
            <person name="Takano H."/>
            <person name="Misumi O."/>
            <person name="Terasawa K."/>
            <person name="Matsuzaki M."/>
            <person name="Maruyama S."/>
            <person name="Nishida K."/>
            <person name="Yagisawa F."/>
            <person name="Yoshida Y."/>
            <person name="Fujiwara T."/>
            <person name="Takio S."/>
            <person name="Tamura K."/>
            <person name="Chung S.J."/>
            <person name="Nakamura S."/>
            <person name="Kuroiwa H."/>
            <person name="Tanaka K."/>
            <person name="Sato N."/>
            <person name="Kuroiwa T."/>
        </authorList>
    </citation>
    <scope>NUCLEOTIDE SEQUENCE [LARGE SCALE GENOMIC DNA]</scope>
    <source>
        <strain evidence="3 4">10D</strain>
    </source>
</reference>
<dbReference type="AlphaFoldDB" id="M1V663"/>
<evidence type="ECO:0000256" key="1">
    <source>
        <dbReference type="SAM" id="Coils"/>
    </source>
</evidence>
<keyword evidence="4" id="KW-1185">Reference proteome</keyword>
<feature type="coiled-coil region" evidence="1">
    <location>
        <begin position="85"/>
        <end position="112"/>
    </location>
</feature>
<reference evidence="3 4" key="1">
    <citation type="journal article" date="2004" name="Nature">
        <title>Genome sequence of the ultrasmall unicellular red alga Cyanidioschyzon merolae 10D.</title>
        <authorList>
            <person name="Matsuzaki M."/>
            <person name="Misumi O."/>
            <person name="Shin-i T."/>
            <person name="Maruyama S."/>
            <person name="Takahara M."/>
            <person name="Miyagishima S."/>
            <person name="Mori T."/>
            <person name="Nishida K."/>
            <person name="Yagisawa F."/>
            <person name="Nishida K."/>
            <person name="Yoshida Y."/>
            <person name="Nishimura Y."/>
            <person name="Nakao S."/>
            <person name="Kobayashi T."/>
            <person name="Momoyama Y."/>
            <person name="Higashiyama T."/>
            <person name="Minoda A."/>
            <person name="Sano M."/>
            <person name="Nomoto H."/>
            <person name="Oishi K."/>
            <person name="Hayashi H."/>
            <person name="Ohta F."/>
            <person name="Nishizaka S."/>
            <person name="Haga S."/>
            <person name="Miura S."/>
            <person name="Morishita T."/>
            <person name="Kabeya Y."/>
            <person name="Terasawa K."/>
            <person name="Suzuki Y."/>
            <person name="Ishii Y."/>
            <person name="Asakawa S."/>
            <person name="Takano H."/>
            <person name="Ohta N."/>
            <person name="Kuroiwa H."/>
            <person name="Tanaka K."/>
            <person name="Shimizu N."/>
            <person name="Sugano S."/>
            <person name="Sato N."/>
            <person name="Nozaki H."/>
            <person name="Ogasawara N."/>
            <person name="Kohara Y."/>
            <person name="Kuroiwa T."/>
        </authorList>
    </citation>
    <scope>NUCLEOTIDE SEQUENCE [LARGE SCALE GENOMIC DNA]</scope>
    <source>
        <strain evidence="3 4">10D</strain>
    </source>
</reference>
<dbReference type="EMBL" id="AP006498">
    <property type="protein sequence ID" value="BAM81870.1"/>
    <property type="molecule type" value="Genomic_DNA"/>
</dbReference>
<feature type="coiled-coil region" evidence="1">
    <location>
        <begin position="146"/>
        <end position="173"/>
    </location>
</feature>
<dbReference type="HOGENOM" id="CLU_1273846_0_0_1"/>
<evidence type="ECO:0000256" key="2">
    <source>
        <dbReference type="SAM" id="MobiDB-lite"/>
    </source>
</evidence>
<proteinExistence type="predicted"/>